<keyword evidence="1" id="KW-0732">Signal</keyword>
<dbReference type="AlphaFoldDB" id="A0A6A3XF04"/>
<evidence type="ECO:0000313" key="2">
    <source>
        <dbReference type="EMBL" id="KAE9201368.1"/>
    </source>
</evidence>
<name>A0A6A3XF04_9STRA</name>
<evidence type="ECO:0008006" key="4">
    <source>
        <dbReference type="Google" id="ProtNLM"/>
    </source>
</evidence>
<sequence length="73" mass="8347">MLRGSTKWFTSYVESCLCVWMLLLLKSPLNPGKSFLNSRYNAGTKHTLVSNRTATASKSCNLQGKHLLIWWTR</sequence>
<dbReference type="EMBL" id="QXGD01001666">
    <property type="protein sequence ID" value="KAE9201368.1"/>
    <property type="molecule type" value="Genomic_DNA"/>
</dbReference>
<feature type="signal peptide" evidence="1">
    <location>
        <begin position="1"/>
        <end position="32"/>
    </location>
</feature>
<protein>
    <recommendedName>
        <fullName evidence="4">Secreted protein</fullName>
    </recommendedName>
</protein>
<evidence type="ECO:0000313" key="3">
    <source>
        <dbReference type="Proteomes" id="UP000440367"/>
    </source>
</evidence>
<reference evidence="2 3" key="1">
    <citation type="submission" date="2018-08" db="EMBL/GenBank/DDBJ databases">
        <title>Genomic investigation of the strawberry pathogen Phytophthora fragariae indicates pathogenicity is determined by transcriptional variation in three key races.</title>
        <authorList>
            <person name="Adams T.M."/>
            <person name="Armitage A.D."/>
            <person name="Sobczyk M.K."/>
            <person name="Bates H.J."/>
            <person name="Dunwell J.M."/>
            <person name="Nellist C.F."/>
            <person name="Harrison R.J."/>
        </authorList>
    </citation>
    <scope>NUCLEOTIDE SEQUENCE [LARGE SCALE GENOMIC DNA]</scope>
    <source>
        <strain evidence="2 3">BC-1</strain>
    </source>
</reference>
<evidence type="ECO:0000256" key="1">
    <source>
        <dbReference type="SAM" id="SignalP"/>
    </source>
</evidence>
<comment type="caution">
    <text evidence="2">The sequence shown here is derived from an EMBL/GenBank/DDBJ whole genome shotgun (WGS) entry which is preliminary data.</text>
</comment>
<accession>A0A6A3XF04</accession>
<dbReference type="Proteomes" id="UP000440367">
    <property type="component" value="Unassembled WGS sequence"/>
</dbReference>
<feature type="chain" id="PRO_5025684703" description="Secreted protein" evidence="1">
    <location>
        <begin position="33"/>
        <end position="73"/>
    </location>
</feature>
<proteinExistence type="predicted"/>
<organism evidence="2 3">
    <name type="scientific">Phytophthora fragariae</name>
    <dbReference type="NCBI Taxonomy" id="53985"/>
    <lineage>
        <taxon>Eukaryota</taxon>
        <taxon>Sar</taxon>
        <taxon>Stramenopiles</taxon>
        <taxon>Oomycota</taxon>
        <taxon>Peronosporomycetes</taxon>
        <taxon>Peronosporales</taxon>
        <taxon>Peronosporaceae</taxon>
        <taxon>Phytophthora</taxon>
    </lineage>
</organism>
<gene>
    <name evidence="2" type="ORF">PF002_g21555</name>
</gene>